<evidence type="ECO:0000313" key="6">
    <source>
        <dbReference type="Proteomes" id="UP000631114"/>
    </source>
</evidence>
<evidence type="ECO:0000313" key="5">
    <source>
        <dbReference type="EMBL" id="KAF9617896.1"/>
    </source>
</evidence>
<dbReference type="SUPFAM" id="SSF50978">
    <property type="entry name" value="WD40 repeat-like"/>
    <property type="match status" value="1"/>
</dbReference>
<accession>A0A835IHI0</accession>
<dbReference type="PANTHER" id="PTHR22652">
    <property type="entry name" value="NUCLEOPORIN NUP43"/>
    <property type="match status" value="1"/>
</dbReference>
<reference evidence="5 6" key="1">
    <citation type="submission" date="2020-10" db="EMBL/GenBank/DDBJ databases">
        <title>The Coptis chinensis genome and diversification of protoberbering-type alkaloids.</title>
        <authorList>
            <person name="Wang B."/>
            <person name="Shu S."/>
            <person name="Song C."/>
            <person name="Liu Y."/>
        </authorList>
    </citation>
    <scope>NUCLEOTIDE SEQUENCE [LARGE SCALE GENOMIC DNA]</scope>
    <source>
        <strain evidence="5">HL-2020</strain>
        <tissue evidence="5">Leaf</tissue>
    </source>
</reference>
<evidence type="ECO:0000256" key="1">
    <source>
        <dbReference type="ARBA" id="ARBA00004123"/>
    </source>
</evidence>
<keyword evidence="6" id="KW-1185">Reference proteome</keyword>
<dbReference type="InterPro" id="IPR036322">
    <property type="entry name" value="WD40_repeat_dom_sf"/>
</dbReference>
<dbReference type="EMBL" id="JADFTS010000003">
    <property type="protein sequence ID" value="KAF9617896.1"/>
    <property type="molecule type" value="Genomic_DNA"/>
</dbReference>
<organism evidence="5 6">
    <name type="scientific">Coptis chinensis</name>
    <dbReference type="NCBI Taxonomy" id="261450"/>
    <lineage>
        <taxon>Eukaryota</taxon>
        <taxon>Viridiplantae</taxon>
        <taxon>Streptophyta</taxon>
        <taxon>Embryophyta</taxon>
        <taxon>Tracheophyta</taxon>
        <taxon>Spermatophyta</taxon>
        <taxon>Magnoliopsida</taxon>
        <taxon>Ranunculales</taxon>
        <taxon>Ranunculaceae</taxon>
        <taxon>Coptidoideae</taxon>
        <taxon>Coptis</taxon>
    </lineage>
</organism>
<protein>
    <submittedName>
        <fullName evidence="5">Uncharacterized protein</fullName>
    </submittedName>
</protein>
<keyword evidence="4" id="KW-0539">Nucleus</keyword>
<keyword evidence="2" id="KW-0853">WD repeat</keyword>
<dbReference type="OrthoDB" id="9890280at2759"/>
<dbReference type="Proteomes" id="UP000631114">
    <property type="component" value="Unassembled WGS sequence"/>
</dbReference>
<proteinExistence type="predicted"/>
<evidence type="ECO:0000256" key="3">
    <source>
        <dbReference type="ARBA" id="ARBA00022737"/>
    </source>
</evidence>
<evidence type="ECO:0000256" key="2">
    <source>
        <dbReference type="ARBA" id="ARBA00022574"/>
    </source>
</evidence>
<gene>
    <name evidence="5" type="ORF">IFM89_039115</name>
</gene>
<dbReference type="PANTHER" id="PTHR22652:SF0">
    <property type="entry name" value="NUCLEOPORIN NUP43"/>
    <property type="match status" value="1"/>
</dbReference>
<evidence type="ECO:0000256" key="4">
    <source>
        <dbReference type="ARBA" id="ARBA00023242"/>
    </source>
</evidence>
<comment type="caution">
    <text evidence="5">The sequence shown here is derived from an EMBL/GenBank/DDBJ whole genome shotgun (WGS) entry which is preliminary data.</text>
</comment>
<keyword evidence="3" id="KW-0677">Repeat</keyword>
<dbReference type="AlphaFoldDB" id="A0A835IHI0"/>
<dbReference type="InterPro" id="IPR015943">
    <property type="entry name" value="WD40/YVTN_repeat-like_dom_sf"/>
</dbReference>
<dbReference type="GO" id="GO:0031080">
    <property type="term" value="C:nuclear pore outer ring"/>
    <property type="evidence" value="ECO:0007669"/>
    <property type="project" value="TreeGrafter"/>
</dbReference>
<sequence length="246" mass="26678">MEQQEVPDNLEIHKIPQSKYIDSIRWLPTVSAFDKFITMALHDSDSDENFVEIHSLNTSIPPFLTHQSSWASPSRISSLKVSQSGNKPVIAASTFEGSLHFLFVNPADVAIESELALLEKGFCDGPISGIDLVENGSKCVCVGGDGRVSLVTVGDSRLEKECVFDSQGLVSYNAAKWASPSEFATGGLGFSLQWWDQRKPSGPVSQFKGGWSSGGASGIVHSIDIHPSRKHICVVGYLLLLSGYTY</sequence>
<dbReference type="Gene3D" id="2.130.10.10">
    <property type="entry name" value="YVTN repeat-like/Quinoprotein amine dehydrogenase"/>
    <property type="match status" value="1"/>
</dbReference>
<name>A0A835IHI0_9MAGN</name>
<comment type="subcellular location">
    <subcellularLocation>
        <location evidence="1">Nucleus</location>
    </subcellularLocation>
</comment>